<feature type="transmembrane region" description="Helical" evidence="1">
    <location>
        <begin position="86"/>
        <end position="107"/>
    </location>
</feature>
<feature type="transmembrane region" description="Helical" evidence="1">
    <location>
        <begin position="49"/>
        <end position="66"/>
    </location>
</feature>
<reference evidence="2" key="1">
    <citation type="submission" date="2018-08" db="EMBL/GenBank/DDBJ databases">
        <title>Identification of Burkholderia cepacia strains that express a Burkholderia pseudomallei-like capsular polysaccharide.</title>
        <authorList>
            <person name="Burtnick M.N."/>
            <person name="Vongsouvath M."/>
            <person name="Newton P."/>
            <person name="Wuthiekanun V."/>
            <person name="Limmathurotsakul D."/>
            <person name="Brett P.J."/>
            <person name="Chantratita N."/>
            <person name="Dance D.A."/>
        </authorList>
    </citation>
    <scope>NUCLEOTIDE SEQUENCE</scope>
    <source>
        <strain evidence="2">SBXCC001</strain>
    </source>
</reference>
<keyword evidence="1" id="KW-0812">Transmembrane</keyword>
<feature type="transmembrane region" description="Helical" evidence="1">
    <location>
        <begin position="6"/>
        <end position="29"/>
    </location>
</feature>
<dbReference type="RefSeq" id="WP_009896738.1">
    <property type="nucleotide sequence ID" value="NZ_CM125683.1"/>
</dbReference>
<accession>A0AAW9CKD6</accession>
<organism evidence="2 3">
    <name type="scientific">Burkholderia thailandensis</name>
    <dbReference type="NCBI Taxonomy" id="57975"/>
    <lineage>
        <taxon>Bacteria</taxon>
        <taxon>Pseudomonadati</taxon>
        <taxon>Pseudomonadota</taxon>
        <taxon>Betaproteobacteria</taxon>
        <taxon>Burkholderiales</taxon>
        <taxon>Burkholderiaceae</taxon>
        <taxon>Burkholderia</taxon>
        <taxon>pseudomallei group</taxon>
    </lineage>
</organism>
<dbReference type="GeneID" id="45118642"/>
<dbReference type="AlphaFoldDB" id="A0AAW9CKD6"/>
<proteinExistence type="predicted"/>
<sequence length="118" mass="12863">MNMQTFLLYLLITVLMAPLLIVYGLPFIIVARGFARIARARIGDRPRHAIACAIAAAGIAPSYDAYRAPLPIYARRLIDGVSVDTGFMLASFGVTWIVVMLVARLCVRRRAAPETTGA</sequence>
<evidence type="ECO:0000313" key="2">
    <source>
        <dbReference type="EMBL" id="MDW9250702.1"/>
    </source>
</evidence>
<evidence type="ECO:0000256" key="1">
    <source>
        <dbReference type="SAM" id="Phobius"/>
    </source>
</evidence>
<dbReference type="EMBL" id="QXCT01000001">
    <property type="protein sequence ID" value="MDW9250702.1"/>
    <property type="molecule type" value="Genomic_DNA"/>
</dbReference>
<comment type="caution">
    <text evidence="2">The sequence shown here is derived from an EMBL/GenBank/DDBJ whole genome shotgun (WGS) entry which is preliminary data.</text>
</comment>
<name>A0AAW9CKD6_BURTH</name>
<keyword evidence="1" id="KW-1133">Transmembrane helix</keyword>
<gene>
    <name evidence="2" type="ORF">C7S16_7205</name>
</gene>
<dbReference type="Proteomes" id="UP001272137">
    <property type="component" value="Unassembled WGS sequence"/>
</dbReference>
<evidence type="ECO:0000313" key="3">
    <source>
        <dbReference type="Proteomes" id="UP001272137"/>
    </source>
</evidence>
<keyword evidence="1" id="KW-0472">Membrane</keyword>
<protein>
    <submittedName>
        <fullName evidence="2">Uncharacterized protein</fullName>
    </submittedName>
</protein>